<dbReference type="InterPro" id="IPR029058">
    <property type="entry name" value="AB_hydrolase_fold"/>
</dbReference>
<dbReference type="InterPro" id="IPR050309">
    <property type="entry name" value="Type-B_Carboxylest/Lipase"/>
</dbReference>
<dbReference type="Proteomes" id="UP001500979">
    <property type="component" value="Unassembled WGS sequence"/>
</dbReference>
<name>A0ABN3VDQ0_9PSEU</name>
<evidence type="ECO:0000313" key="3">
    <source>
        <dbReference type="Proteomes" id="UP001500979"/>
    </source>
</evidence>
<evidence type="ECO:0000259" key="1">
    <source>
        <dbReference type="Pfam" id="PF00135"/>
    </source>
</evidence>
<dbReference type="Gene3D" id="3.40.50.1820">
    <property type="entry name" value="alpha/beta hydrolase"/>
    <property type="match status" value="1"/>
</dbReference>
<organism evidence="2 3">
    <name type="scientific">Saccharopolyspora taberi</name>
    <dbReference type="NCBI Taxonomy" id="60895"/>
    <lineage>
        <taxon>Bacteria</taxon>
        <taxon>Bacillati</taxon>
        <taxon>Actinomycetota</taxon>
        <taxon>Actinomycetes</taxon>
        <taxon>Pseudonocardiales</taxon>
        <taxon>Pseudonocardiaceae</taxon>
        <taxon>Saccharopolyspora</taxon>
    </lineage>
</organism>
<comment type="caution">
    <text evidence="2">The sequence shown here is derived from an EMBL/GenBank/DDBJ whole genome shotgun (WGS) entry which is preliminary data.</text>
</comment>
<sequence length="468" mass="49691">MDVEIGDGALRGAERDGIRVFKAVPYAAPPVGELRFAPPRPPEPWPGVRDATRFGPSAPQPGPSGVVGDENCLHLNIYAPAGGGPHPVFVWIHGGGAVIGSPNEYDGTMFARHGVVVVTVGYRLGVLGLLHLPEVFGGGNFSLLDQVAALRWVRDNIAAFGGDPERVTVGGESNGGRTVGTLLAAPAARGLFQRAIVQSGTGVGVVVGTPEEAATTADAVLAELGTDAGSLRDVPVRRIIEAQSAVSAASPIAVPYQVVVDGTTLPRRPIDAVAAGAARDVALLIGHNHDEQDLFAALAGVTGFRTDNSMTVDAATTAAATAAYRELLADWTDEQVRRHVVTSSEWWLPAIRFAEAHLAGGGRAWMYRLDWRIAPRGEGMGAPHTLDLPFVFGRVTPRLRAVLGRLDSDRAKAVTRAMHSEWIEFIADGEPGWPAYDRAERATFLFDDSCRVVSDPDVALRRVWDGRI</sequence>
<accession>A0ABN3VDQ0</accession>
<gene>
    <name evidence="2" type="ORF">GCM10010470_32840</name>
</gene>
<protein>
    <submittedName>
        <fullName evidence="2">Carboxylesterase family protein</fullName>
    </submittedName>
</protein>
<dbReference type="SUPFAM" id="SSF53474">
    <property type="entry name" value="alpha/beta-Hydrolases"/>
    <property type="match status" value="1"/>
</dbReference>
<proteinExistence type="predicted"/>
<dbReference type="InterPro" id="IPR002018">
    <property type="entry name" value="CarbesteraseB"/>
</dbReference>
<keyword evidence="3" id="KW-1185">Reference proteome</keyword>
<dbReference type="RefSeq" id="WP_344680566.1">
    <property type="nucleotide sequence ID" value="NZ_BAAAUX010000014.1"/>
</dbReference>
<evidence type="ECO:0000313" key="2">
    <source>
        <dbReference type="EMBL" id="GAA2795274.1"/>
    </source>
</evidence>
<dbReference type="Pfam" id="PF00135">
    <property type="entry name" value="COesterase"/>
    <property type="match status" value="1"/>
</dbReference>
<dbReference type="EMBL" id="BAAAUX010000014">
    <property type="protein sequence ID" value="GAA2795274.1"/>
    <property type="molecule type" value="Genomic_DNA"/>
</dbReference>
<feature type="domain" description="Carboxylesterase type B" evidence="1">
    <location>
        <begin position="3"/>
        <end position="432"/>
    </location>
</feature>
<reference evidence="2 3" key="1">
    <citation type="journal article" date="2019" name="Int. J. Syst. Evol. Microbiol.">
        <title>The Global Catalogue of Microorganisms (GCM) 10K type strain sequencing project: providing services to taxonomists for standard genome sequencing and annotation.</title>
        <authorList>
            <consortium name="The Broad Institute Genomics Platform"/>
            <consortium name="The Broad Institute Genome Sequencing Center for Infectious Disease"/>
            <person name="Wu L."/>
            <person name="Ma J."/>
        </authorList>
    </citation>
    <scope>NUCLEOTIDE SEQUENCE [LARGE SCALE GENOMIC DNA]</scope>
    <source>
        <strain evidence="2 3">JCM 9383</strain>
    </source>
</reference>
<dbReference type="PANTHER" id="PTHR11559">
    <property type="entry name" value="CARBOXYLESTERASE"/>
    <property type="match status" value="1"/>
</dbReference>